<name>J9DIT2_9PROT</name>
<gene>
    <name evidence="4" type="ORF">IMCC14465_02150</name>
</gene>
<evidence type="ECO:0000313" key="4">
    <source>
        <dbReference type="EMBL" id="EJW21821.1"/>
    </source>
</evidence>
<feature type="transmembrane region" description="Helical" evidence="2">
    <location>
        <begin position="7"/>
        <end position="28"/>
    </location>
</feature>
<feature type="region of interest" description="Disordered" evidence="1">
    <location>
        <begin position="127"/>
        <end position="146"/>
    </location>
</feature>
<dbReference type="Proteomes" id="UP000004836">
    <property type="component" value="Unassembled WGS sequence"/>
</dbReference>
<organism evidence="4 5">
    <name type="scientific">alpha proteobacterium IMCC14465</name>
    <dbReference type="NCBI Taxonomy" id="1220535"/>
    <lineage>
        <taxon>Bacteria</taxon>
        <taxon>Pseudomonadati</taxon>
        <taxon>Pseudomonadota</taxon>
        <taxon>Alphaproteobacteria</taxon>
        <taxon>PS1 clade</taxon>
    </lineage>
</organism>
<sequence length="1126" mass="123865">MFWPLRIFILLVLLCFFIIAGILIRLSISPLSLDRSGSVINYLIAKSDVISTASLKDLTLYYDTDRGNLVITAGSADIRMISGNRYELEQVDLSISTRAFFNHLTFVPKTVRADKVFLNIISQNSSLKTPTDSLDTSGAESTPTSLPELGGIIQSIRRFQSGDDLPYVKSISFPDIRLVVLNEATGEKFESLGSSVFYKSHSAFREANINLAINEAGGESQLTFELYQPYSAAGFGRLQLQNIRPVLLSSIYPFASVMDRLNVPIDGQIDLISNDMGEFSLAEISFDFAKGNMQIGAKNHPVRKLGLRAGLDLKSGTGEISQMNFDVGPHKGAFTGRVSFERSQRDQLEFISGYLSADIIDLSFDNAGGDIFSPDDLTLRFEVNIPHARLDVTEIKFSNGGGEISAGAEIFYDQPDLPLLITGQLSRLPVESFKKLWPSNLLRMTRGWFFRNVREGVMTRGTMAMDTTFARLRKSTQGERLTADDLSINIDIEKTKLTYYGKLPAMYDIDGQLIIKGSRLEVQVQNALLPSPGNAPIQITGGSAVIPENHIRHSDMIVTAQLKGAASNILKFIDQEPLNLMRGFAFSPDTIIGQFEGGVRLQFPRMNELPLNNISAQVDAEISDFVLTQAVAGYRLDADSLNLKATNKQIYVTGEARVNTVPARIEWTEKIKSKPSDNNEITTIINVSSEVDAAYLVALNFDFLAKRIRGFVQADVTLSGTLNNFSLIEVSADLTKAKASFSPINHMKQMGDAGMVKYRAEYDENRRIKAALIDINLPSFSTQIDMSYDGFVTGLKLLPFEIEDKYEFSLSFEENENGHDIVIQGEYFDISALSKPNDFGLPDGVKSVGEGGMSPFEWADRFGANLSVKLDVDNLLMNNGVVLTDASAVAKRQNNIFEKVVLNGSFTETNRLSYVLFRDENKRRRVTLEVPVAADFFKGLGFLEGMKGGYLSLNGNIPDALQDIPENEGEMLAEGYAYLVDFSMQDLPVLARILSLGSFQGISDVLTGDGLGFDGAEMRYRLEKDSLKFVRLKAKGTAIGLTLDGNIDLRTTQANLGGNIYPAYSLNSIVGNLPVVGQVLTGGREGIVGINYDLTGPISDLNVNVNPLSILVPEVLKEIVSVRSSR</sequence>
<keyword evidence="2" id="KW-0812">Transmembrane</keyword>
<proteinExistence type="predicted"/>
<keyword evidence="2" id="KW-1133">Transmembrane helix</keyword>
<dbReference type="STRING" id="1220535.IMCC14465_02150"/>
<protein>
    <recommendedName>
        <fullName evidence="3">YhdP central domain-containing protein</fullName>
    </recommendedName>
</protein>
<evidence type="ECO:0000313" key="5">
    <source>
        <dbReference type="Proteomes" id="UP000004836"/>
    </source>
</evidence>
<reference evidence="4 5" key="1">
    <citation type="journal article" date="2012" name="J. Bacteriol.">
        <title>Genome Sequence of Strain IMCC14465, Isolated from the East Sea, Belonging to the PS1 Clade of Alphaproteobacteria.</title>
        <authorList>
            <person name="Yang S.J."/>
            <person name="Kang I."/>
            <person name="Cho J.C."/>
        </authorList>
    </citation>
    <scope>NUCLEOTIDE SEQUENCE [LARGE SCALE GENOMIC DNA]</scope>
    <source>
        <strain evidence="4 5">IMCC14465</strain>
    </source>
</reference>
<dbReference type="Pfam" id="PF13116">
    <property type="entry name" value="YhdP"/>
    <property type="match status" value="1"/>
</dbReference>
<dbReference type="EMBL" id="ALYF01000002">
    <property type="protein sequence ID" value="EJW21821.1"/>
    <property type="molecule type" value="Genomic_DNA"/>
</dbReference>
<comment type="caution">
    <text evidence="4">The sequence shown here is derived from an EMBL/GenBank/DDBJ whole genome shotgun (WGS) entry which is preliminary data.</text>
</comment>
<feature type="domain" description="YhdP central" evidence="3">
    <location>
        <begin position="385"/>
        <end position="835"/>
    </location>
</feature>
<dbReference type="eggNOG" id="COG3164">
    <property type="taxonomic scope" value="Bacteria"/>
</dbReference>
<evidence type="ECO:0000256" key="2">
    <source>
        <dbReference type="SAM" id="Phobius"/>
    </source>
</evidence>
<evidence type="ECO:0000259" key="3">
    <source>
        <dbReference type="Pfam" id="PF13116"/>
    </source>
</evidence>
<dbReference type="AlphaFoldDB" id="J9DIT2"/>
<keyword evidence="5" id="KW-1185">Reference proteome</keyword>
<dbReference type="OrthoDB" id="7161641at2"/>
<keyword evidence="2" id="KW-0472">Membrane</keyword>
<accession>J9DIT2</accession>
<dbReference type="InterPro" id="IPR025263">
    <property type="entry name" value="YhdP_central"/>
</dbReference>
<feature type="compositionally biased region" description="Polar residues" evidence="1">
    <location>
        <begin position="127"/>
        <end position="145"/>
    </location>
</feature>
<evidence type="ECO:0000256" key="1">
    <source>
        <dbReference type="SAM" id="MobiDB-lite"/>
    </source>
</evidence>